<comment type="caution">
    <text evidence="1">The sequence shown here is derived from an EMBL/GenBank/DDBJ whole genome shotgun (WGS) entry which is preliminary data.</text>
</comment>
<gene>
    <name evidence="1" type="ORF">EDB81DRAFT_905505</name>
</gene>
<feature type="non-terminal residue" evidence="1">
    <location>
        <position position="78"/>
    </location>
</feature>
<reference evidence="1" key="1">
    <citation type="journal article" date="2021" name="Nat. Commun.">
        <title>Genetic determinants of endophytism in the Arabidopsis root mycobiome.</title>
        <authorList>
            <person name="Mesny F."/>
            <person name="Miyauchi S."/>
            <person name="Thiergart T."/>
            <person name="Pickel B."/>
            <person name="Atanasova L."/>
            <person name="Karlsson M."/>
            <person name="Huettel B."/>
            <person name="Barry K.W."/>
            <person name="Haridas S."/>
            <person name="Chen C."/>
            <person name="Bauer D."/>
            <person name="Andreopoulos W."/>
            <person name="Pangilinan J."/>
            <person name="LaButti K."/>
            <person name="Riley R."/>
            <person name="Lipzen A."/>
            <person name="Clum A."/>
            <person name="Drula E."/>
            <person name="Henrissat B."/>
            <person name="Kohler A."/>
            <person name="Grigoriev I.V."/>
            <person name="Martin F.M."/>
            <person name="Hacquard S."/>
        </authorList>
    </citation>
    <scope>NUCLEOTIDE SEQUENCE</scope>
    <source>
        <strain evidence="1">MPI-CAGE-AT-0147</strain>
    </source>
</reference>
<evidence type="ECO:0000313" key="2">
    <source>
        <dbReference type="Proteomes" id="UP000738349"/>
    </source>
</evidence>
<dbReference type="OrthoDB" id="5147020at2759"/>
<protein>
    <submittedName>
        <fullName evidence="1">Uncharacterized protein</fullName>
    </submittedName>
</protein>
<name>A0A9P9IU00_9HYPO</name>
<dbReference type="AlphaFoldDB" id="A0A9P9IU00"/>
<evidence type="ECO:0000313" key="1">
    <source>
        <dbReference type="EMBL" id="KAH7130879.1"/>
    </source>
</evidence>
<sequence length="78" mass="8916">PEPVFCTVDTSRVPEDHIGDTTPAVLRRTIEQEMRTSSDQPSWRCVAVTRDGRNTNRLRVIGRNEEELKRIKAIIVAK</sequence>
<dbReference type="Proteomes" id="UP000738349">
    <property type="component" value="Unassembled WGS sequence"/>
</dbReference>
<accession>A0A9P9IU00</accession>
<proteinExistence type="predicted"/>
<dbReference type="EMBL" id="JAGMUV010000017">
    <property type="protein sequence ID" value="KAH7130879.1"/>
    <property type="molecule type" value="Genomic_DNA"/>
</dbReference>
<organism evidence="1 2">
    <name type="scientific">Dactylonectria macrodidyma</name>
    <dbReference type="NCBI Taxonomy" id="307937"/>
    <lineage>
        <taxon>Eukaryota</taxon>
        <taxon>Fungi</taxon>
        <taxon>Dikarya</taxon>
        <taxon>Ascomycota</taxon>
        <taxon>Pezizomycotina</taxon>
        <taxon>Sordariomycetes</taxon>
        <taxon>Hypocreomycetidae</taxon>
        <taxon>Hypocreales</taxon>
        <taxon>Nectriaceae</taxon>
        <taxon>Dactylonectria</taxon>
    </lineage>
</organism>
<keyword evidence="2" id="KW-1185">Reference proteome</keyword>
<feature type="non-terminal residue" evidence="1">
    <location>
        <position position="1"/>
    </location>
</feature>